<dbReference type="AlphaFoldDB" id="A0A1R3G472"/>
<dbReference type="Gramene" id="OMO52882">
    <property type="protein sequence ID" value="OMO52882"/>
    <property type="gene ID" value="CCACVL1_29041"/>
</dbReference>
<evidence type="ECO:0000313" key="2">
    <source>
        <dbReference type="Proteomes" id="UP000188268"/>
    </source>
</evidence>
<accession>A0A1R3G472</accession>
<evidence type="ECO:0000313" key="1">
    <source>
        <dbReference type="EMBL" id="OMO52882.1"/>
    </source>
</evidence>
<name>A0A1R3G472_COCAP</name>
<protein>
    <submittedName>
        <fullName evidence="1">Uncharacterized protein</fullName>
    </submittedName>
</protein>
<dbReference type="EMBL" id="AWWV01015389">
    <property type="protein sequence ID" value="OMO52882.1"/>
    <property type="molecule type" value="Genomic_DNA"/>
</dbReference>
<proteinExistence type="predicted"/>
<organism evidence="1 2">
    <name type="scientific">Corchorus capsularis</name>
    <name type="common">Jute</name>
    <dbReference type="NCBI Taxonomy" id="210143"/>
    <lineage>
        <taxon>Eukaryota</taxon>
        <taxon>Viridiplantae</taxon>
        <taxon>Streptophyta</taxon>
        <taxon>Embryophyta</taxon>
        <taxon>Tracheophyta</taxon>
        <taxon>Spermatophyta</taxon>
        <taxon>Magnoliopsida</taxon>
        <taxon>eudicotyledons</taxon>
        <taxon>Gunneridae</taxon>
        <taxon>Pentapetalae</taxon>
        <taxon>rosids</taxon>
        <taxon>malvids</taxon>
        <taxon>Malvales</taxon>
        <taxon>Malvaceae</taxon>
        <taxon>Grewioideae</taxon>
        <taxon>Apeibeae</taxon>
        <taxon>Corchorus</taxon>
    </lineage>
</organism>
<sequence length="39" mass="4600">MGHVHVLRYDAGFYRDAVPKNVGAEKRGDDKWPTTRWRN</sequence>
<gene>
    <name evidence="1" type="ORF">CCACVL1_29041</name>
</gene>
<keyword evidence="2" id="KW-1185">Reference proteome</keyword>
<comment type="caution">
    <text evidence="1">The sequence shown here is derived from an EMBL/GenBank/DDBJ whole genome shotgun (WGS) entry which is preliminary data.</text>
</comment>
<reference evidence="1 2" key="1">
    <citation type="submission" date="2013-09" db="EMBL/GenBank/DDBJ databases">
        <title>Corchorus capsularis genome sequencing.</title>
        <authorList>
            <person name="Alam M."/>
            <person name="Haque M.S."/>
            <person name="Islam M.S."/>
            <person name="Emdad E.M."/>
            <person name="Islam M.M."/>
            <person name="Ahmed B."/>
            <person name="Halim A."/>
            <person name="Hossen Q.M.M."/>
            <person name="Hossain M.Z."/>
            <person name="Ahmed R."/>
            <person name="Khan M.M."/>
            <person name="Islam R."/>
            <person name="Rashid M.M."/>
            <person name="Khan S.A."/>
            <person name="Rahman M.S."/>
            <person name="Alam M."/>
        </authorList>
    </citation>
    <scope>NUCLEOTIDE SEQUENCE [LARGE SCALE GENOMIC DNA]</scope>
    <source>
        <strain evidence="2">cv. CVL-1</strain>
        <tissue evidence="1">Whole seedling</tissue>
    </source>
</reference>
<dbReference type="Proteomes" id="UP000188268">
    <property type="component" value="Unassembled WGS sequence"/>
</dbReference>